<evidence type="ECO:0000259" key="3">
    <source>
        <dbReference type="Pfam" id="PF07331"/>
    </source>
</evidence>
<keyword evidence="2" id="KW-0472">Membrane</keyword>
<dbReference type="EMBL" id="JARGEQ010000095">
    <property type="protein sequence ID" value="MDF1586821.1"/>
    <property type="molecule type" value="Genomic_DNA"/>
</dbReference>
<protein>
    <submittedName>
        <fullName evidence="4">Tripartite tricarboxylate transporter TctB family protein</fullName>
    </submittedName>
</protein>
<name>A0AAP3XRU2_9PROT</name>
<accession>A0AAP3XRU2</accession>
<feature type="transmembrane region" description="Helical" evidence="2">
    <location>
        <begin position="52"/>
        <end position="72"/>
    </location>
</feature>
<comment type="caution">
    <text evidence="4">The sequence shown here is derived from an EMBL/GenBank/DDBJ whole genome shotgun (WGS) entry which is preliminary data.</text>
</comment>
<evidence type="ECO:0000313" key="5">
    <source>
        <dbReference type="Proteomes" id="UP001301140"/>
    </source>
</evidence>
<keyword evidence="2" id="KW-1133">Transmembrane helix</keyword>
<reference evidence="4 5" key="1">
    <citation type="submission" date="2023-03" db="EMBL/GenBank/DDBJ databases">
        <title>YIM 152171 draft genome.</title>
        <authorList>
            <person name="Yang Z."/>
        </authorList>
    </citation>
    <scope>NUCLEOTIDE SEQUENCE [LARGE SCALE GENOMIC DNA]</scope>
    <source>
        <strain evidence="4 5">YIM 152171</strain>
    </source>
</reference>
<dbReference type="AlphaFoldDB" id="A0AAP3XRU2"/>
<proteinExistence type="predicted"/>
<feature type="transmembrane region" description="Helical" evidence="2">
    <location>
        <begin position="117"/>
        <end position="137"/>
    </location>
</feature>
<dbReference type="RefSeq" id="WP_327789241.1">
    <property type="nucleotide sequence ID" value="NZ_JARGEQ010000095.1"/>
</dbReference>
<feature type="domain" description="DUF1468" evidence="3">
    <location>
        <begin position="54"/>
        <end position="190"/>
    </location>
</feature>
<evidence type="ECO:0000256" key="2">
    <source>
        <dbReference type="SAM" id="Phobius"/>
    </source>
</evidence>
<evidence type="ECO:0000313" key="4">
    <source>
        <dbReference type="EMBL" id="MDF1586821.1"/>
    </source>
</evidence>
<feature type="transmembrane region" description="Helical" evidence="2">
    <location>
        <begin position="84"/>
        <end position="105"/>
    </location>
</feature>
<evidence type="ECO:0000256" key="1">
    <source>
        <dbReference type="SAM" id="MobiDB-lite"/>
    </source>
</evidence>
<organism evidence="4 5">
    <name type="scientific">Marinimicrococcus flavescens</name>
    <dbReference type="NCBI Taxonomy" id="3031815"/>
    <lineage>
        <taxon>Bacteria</taxon>
        <taxon>Pseudomonadati</taxon>
        <taxon>Pseudomonadota</taxon>
        <taxon>Alphaproteobacteria</taxon>
        <taxon>Geminicoccales</taxon>
        <taxon>Geminicoccaceae</taxon>
        <taxon>Marinimicrococcus</taxon>
    </lineage>
</organism>
<feature type="region of interest" description="Disordered" evidence="1">
    <location>
        <begin position="1"/>
        <end position="42"/>
    </location>
</feature>
<dbReference type="Proteomes" id="UP001301140">
    <property type="component" value="Unassembled WGS sequence"/>
</dbReference>
<keyword evidence="2" id="KW-0812">Transmembrane</keyword>
<feature type="transmembrane region" description="Helical" evidence="2">
    <location>
        <begin position="143"/>
        <end position="160"/>
    </location>
</feature>
<dbReference type="InterPro" id="IPR009936">
    <property type="entry name" value="DUF1468"/>
</dbReference>
<sequence>MKRRPGVAPVDRSYPLLALGGRDPVKPTVSRNPPDESGGEGRGANFARMENAILGLFLGLVGAGAIAEGLSLPVGSAMRMGPGYFPILIGGVLVVLGLAIALLPSRHVAAAWERADLARGAVDVLAVILAVTSFGFLVERLGLVTSIVAAVFISTAPIPAMSLRERFVLAICLAAGSYLIFVYALGVSMPGFTFNW</sequence>
<gene>
    <name evidence="4" type="ORF">PZ740_10565</name>
</gene>
<feature type="transmembrane region" description="Helical" evidence="2">
    <location>
        <begin position="167"/>
        <end position="186"/>
    </location>
</feature>
<keyword evidence="5" id="KW-1185">Reference proteome</keyword>
<dbReference type="Pfam" id="PF07331">
    <property type="entry name" value="TctB"/>
    <property type="match status" value="1"/>
</dbReference>